<proteinExistence type="predicted"/>
<organism evidence="2 3">
    <name type="scientific">Hoeflea marina</name>
    <dbReference type="NCBI Taxonomy" id="274592"/>
    <lineage>
        <taxon>Bacteria</taxon>
        <taxon>Pseudomonadati</taxon>
        <taxon>Pseudomonadota</taxon>
        <taxon>Alphaproteobacteria</taxon>
        <taxon>Hyphomicrobiales</taxon>
        <taxon>Rhizobiaceae</taxon>
        <taxon>Hoeflea</taxon>
    </lineage>
</organism>
<gene>
    <name evidence="2" type="ORF">DFR52_102878</name>
</gene>
<evidence type="ECO:0000313" key="3">
    <source>
        <dbReference type="Proteomes" id="UP000246352"/>
    </source>
</evidence>
<dbReference type="Pfam" id="PF19602">
    <property type="entry name" value="DUF6107"/>
    <property type="match status" value="1"/>
</dbReference>
<protein>
    <submittedName>
        <fullName evidence="2">Uncharacterized protein</fullName>
    </submittedName>
</protein>
<keyword evidence="1" id="KW-0472">Membrane</keyword>
<feature type="transmembrane region" description="Helical" evidence="1">
    <location>
        <begin position="42"/>
        <end position="62"/>
    </location>
</feature>
<dbReference type="EMBL" id="QGTR01000002">
    <property type="protein sequence ID" value="PWW02210.1"/>
    <property type="molecule type" value="Genomic_DNA"/>
</dbReference>
<feature type="transmembrane region" description="Helical" evidence="1">
    <location>
        <begin position="74"/>
        <end position="94"/>
    </location>
</feature>
<comment type="caution">
    <text evidence="2">The sequence shown here is derived from an EMBL/GenBank/DDBJ whole genome shotgun (WGS) entry which is preliminary data.</text>
</comment>
<evidence type="ECO:0000256" key="1">
    <source>
        <dbReference type="SAM" id="Phobius"/>
    </source>
</evidence>
<name>A0A317PRM2_9HYPH</name>
<dbReference type="InterPro" id="IPR046089">
    <property type="entry name" value="DUF6107"/>
</dbReference>
<sequence>MNPLGFDPTMIAARIAGAVAGALVSLAYMLPKGRREAATRGFAGLASGLVFGGPAGVVLAQRLGVVEDLSRPEILMMGAAAASMSAWWSLGVLARIADRLGRGKGG</sequence>
<keyword evidence="3" id="KW-1185">Reference proteome</keyword>
<keyword evidence="1" id="KW-1133">Transmembrane helix</keyword>
<dbReference type="Proteomes" id="UP000246352">
    <property type="component" value="Unassembled WGS sequence"/>
</dbReference>
<dbReference type="RefSeq" id="WP_110031908.1">
    <property type="nucleotide sequence ID" value="NZ_QGTR01000002.1"/>
</dbReference>
<dbReference type="OrthoDB" id="7906947at2"/>
<keyword evidence="1" id="KW-0812">Transmembrane</keyword>
<evidence type="ECO:0000313" key="2">
    <source>
        <dbReference type="EMBL" id="PWW02210.1"/>
    </source>
</evidence>
<feature type="transmembrane region" description="Helical" evidence="1">
    <location>
        <begin position="12"/>
        <end position="30"/>
    </location>
</feature>
<dbReference type="AlphaFoldDB" id="A0A317PRM2"/>
<reference evidence="2 3" key="1">
    <citation type="submission" date="2018-05" db="EMBL/GenBank/DDBJ databases">
        <title>Genomic Encyclopedia of Type Strains, Phase IV (KMG-IV): sequencing the most valuable type-strain genomes for metagenomic binning, comparative biology and taxonomic classification.</title>
        <authorList>
            <person name="Goeker M."/>
        </authorList>
    </citation>
    <scope>NUCLEOTIDE SEQUENCE [LARGE SCALE GENOMIC DNA]</scope>
    <source>
        <strain evidence="2 3">DSM 16791</strain>
    </source>
</reference>
<accession>A0A317PRM2</accession>